<gene>
    <name evidence="1" type="ORF">ACFQGP_07075</name>
</gene>
<comment type="caution">
    <text evidence="1">The sequence shown here is derived from an EMBL/GenBank/DDBJ whole genome shotgun (WGS) entry which is preliminary data.</text>
</comment>
<dbReference type="EMBL" id="JBHSSL010000041">
    <property type="protein sequence ID" value="MFC6170333.1"/>
    <property type="molecule type" value="Genomic_DNA"/>
</dbReference>
<name>A0ABW1RC57_9LACO</name>
<dbReference type="Proteomes" id="UP001596289">
    <property type="component" value="Unassembled WGS sequence"/>
</dbReference>
<reference evidence="2" key="1">
    <citation type="journal article" date="2019" name="Int. J. Syst. Evol. Microbiol.">
        <title>The Global Catalogue of Microorganisms (GCM) 10K type strain sequencing project: providing services to taxonomists for standard genome sequencing and annotation.</title>
        <authorList>
            <consortium name="The Broad Institute Genomics Platform"/>
            <consortium name="The Broad Institute Genome Sequencing Center for Infectious Disease"/>
            <person name="Wu L."/>
            <person name="Ma J."/>
        </authorList>
    </citation>
    <scope>NUCLEOTIDE SEQUENCE [LARGE SCALE GENOMIC DNA]</scope>
    <source>
        <strain evidence="2">CCM 8904</strain>
    </source>
</reference>
<evidence type="ECO:0000313" key="1">
    <source>
        <dbReference type="EMBL" id="MFC6170333.1"/>
    </source>
</evidence>
<dbReference type="RefSeq" id="WP_125552666.1">
    <property type="nucleotide sequence ID" value="NZ_JBHSSL010000041.1"/>
</dbReference>
<accession>A0ABW1RC57</accession>
<evidence type="ECO:0000313" key="2">
    <source>
        <dbReference type="Proteomes" id="UP001596289"/>
    </source>
</evidence>
<proteinExistence type="predicted"/>
<sequence>MTHETAFNHPWRDELGNDMDKAKAILANEAVTITFINNTTGINRMSLTQYRNGSTNLEKAKWETVTKLARAYEADWIQQNIGDQQTEFAQFIKAFTGKLTAAADQVEENDPEMGDTFDLLNDMTTSDIIQLITLYKNYISED</sequence>
<protein>
    <submittedName>
        <fullName evidence="1">Uncharacterized protein</fullName>
    </submittedName>
</protein>
<organism evidence="1 2">
    <name type="scientific">Loigolactobacillus jiayinensis</name>
    <dbReference type="NCBI Taxonomy" id="2486016"/>
    <lineage>
        <taxon>Bacteria</taxon>
        <taxon>Bacillati</taxon>
        <taxon>Bacillota</taxon>
        <taxon>Bacilli</taxon>
        <taxon>Lactobacillales</taxon>
        <taxon>Lactobacillaceae</taxon>
        <taxon>Loigolactobacillus</taxon>
    </lineage>
</organism>
<keyword evidence="2" id="KW-1185">Reference proteome</keyword>